<reference evidence="2" key="2">
    <citation type="submission" date="2015-06" db="UniProtKB">
        <authorList>
            <consortium name="EnsemblPlants"/>
        </authorList>
    </citation>
    <scope>IDENTIFICATION</scope>
    <source>
        <strain evidence="2">DM1-3 516 R44</strain>
    </source>
</reference>
<dbReference type="InParanoid" id="M1CNZ2"/>
<keyword evidence="1" id="KW-1133">Transmembrane helix</keyword>
<organism evidence="2 3">
    <name type="scientific">Solanum tuberosum</name>
    <name type="common">Potato</name>
    <dbReference type="NCBI Taxonomy" id="4113"/>
    <lineage>
        <taxon>Eukaryota</taxon>
        <taxon>Viridiplantae</taxon>
        <taxon>Streptophyta</taxon>
        <taxon>Embryophyta</taxon>
        <taxon>Tracheophyta</taxon>
        <taxon>Spermatophyta</taxon>
        <taxon>Magnoliopsida</taxon>
        <taxon>eudicotyledons</taxon>
        <taxon>Gunneridae</taxon>
        <taxon>Pentapetalae</taxon>
        <taxon>asterids</taxon>
        <taxon>lamiids</taxon>
        <taxon>Solanales</taxon>
        <taxon>Solanaceae</taxon>
        <taxon>Solanoideae</taxon>
        <taxon>Solaneae</taxon>
        <taxon>Solanum</taxon>
    </lineage>
</organism>
<dbReference type="Gramene" id="PGSC0003DMT400071568">
    <property type="protein sequence ID" value="PGSC0003DMT400071568"/>
    <property type="gene ID" value="PGSC0003DMG400027842"/>
</dbReference>
<keyword evidence="1" id="KW-0472">Membrane</keyword>
<dbReference type="EnsemblPlants" id="PGSC0003DMT400071568">
    <property type="protein sequence ID" value="PGSC0003DMT400071568"/>
    <property type="gene ID" value="PGSC0003DMG400027842"/>
</dbReference>
<dbReference type="PaxDb" id="4113-PGSC0003DMT400071568"/>
<dbReference type="HOGENOM" id="CLU_2762748_0_0_1"/>
<keyword evidence="3" id="KW-1185">Reference proteome</keyword>
<keyword evidence="1" id="KW-0812">Transmembrane</keyword>
<feature type="transmembrane region" description="Helical" evidence="1">
    <location>
        <begin position="15"/>
        <end position="34"/>
    </location>
</feature>
<proteinExistence type="predicted"/>
<dbReference type="Proteomes" id="UP000011115">
    <property type="component" value="Unassembled WGS sequence"/>
</dbReference>
<evidence type="ECO:0000313" key="3">
    <source>
        <dbReference type="Proteomes" id="UP000011115"/>
    </source>
</evidence>
<reference evidence="3" key="1">
    <citation type="journal article" date="2011" name="Nature">
        <title>Genome sequence and analysis of the tuber crop potato.</title>
        <authorList>
            <consortium name="The Potato Genome Sequencing Consortium"/>
        </authorList>
    </citation>
    <scope>NUCLEOTIDE SEQUENCE [LARGE SCALE GENOMIC DNA]</scope>
    <source>
        <strain evidence="3">cv. DM1-3 516 R44</strain>
    </source>
</reference>
<sequence>MILPLYVYLSRKYNSLLLALSYVCYEILTIVIMLKLHKYKNKKHELKPPLLMLLRKLNHLQGKKIDQTLD</sequence>
<protein>
    <submittedName>
        <fullName evidence="2">Uncharacterized protein</fullName>
    </submittedName>
</protein>
<dbReference type="AlphaFoldDB" id="M1CNZ2"/>
<accession>M1CNZ2</accession>
<evidence type="ECO:0000313" key="2">
    <source>
        <dbReference type="EnsemblPlants" id="PGSC0003DMT400071568"/>
    </source>
</evidence>
<evidence type="ECO:0000256" key="1">
    <source>
        <dbReference type="SAM" id="Phobius"/>
    </source>
</evidence>
<name>M1CNZ2_SOLTU</name>